<gene>
    <name evidence="1" type="ordered locus">Alvin_1250</name>
</gene>
<evidence type="ECO:0000313" key="2">
    <source>
        <dbReference type="Proteomes" id="UP000001441"/>
    </source>
</evidence>
<name>D3RSN0_ALLVD</name>
<dbReference type="EMBL" id="CP001896">
    <property type="protein sequence ID" value="ADC62189.1"/>
    <property type="molecule type" value="Genomic_DNA"/>
</dbReference>
<reference evidence="1 2" key="1">
    <citation type="journal article" date="2011" name="Stand. Genomic Sci.">
        <title>Complete genome sequence of Allochromatium vinosum DSM 180(T).</title>
        <authorList>
            <person name="Weissgerber T."/>
            <person name="Zigann R."/>
            <person name="Bruce D."/>
            <person name="Chang Y.J."/>
            <person name="Detter J.C."/>
            <person name="Han C."/>
            <person name="Hauser L."/>
            <person name="Jeffries C.D."/>
            <person name="Land M."/>
            <person name="Munk A.C."/>
            <person name="Tapia R."/>
            <person name="Dahl C."/>
        </authorList>
    </citation>
    <scope>NUCLEOTIDE SEQUENCE [LARGE SCALE GENOMIC DNA]</scope>
    <source>
        <strain evidence="2">ATCC 17899 / DSM 180 / NBRC 103801 / NCIMB 10441 / D</strain>
    </source>
</reference>
<dbReference type="eggNOG" id="ENOG5032YBP">
    <property type="taxonomic scope" value="Bacteria"/>
</dbReference>
<dbReference type="Proteomes" id="UP000001441">
    <property type="component" value="Chromosome"/>
</dbReference>
<evidence type="ECO:0000313" key="1">
    <source>
        <dbReference type="EMBL" id="ADC62189.1"/>
    </source>
</evidence>
<dbReference type="STRING" id="572477.Alvin_1250"/>
<proteinExistence type="predicted"/>
<accession>D3RSN0</accession>
<organism evidence="1 2">
    <name type="scientific">Allochromatium vinosum (strain ATCC 17899 / DSM 180 / NBRC 103801 / NCIMB 10441 / D)</name>
    <name type="common">Chromatium vinosum</name>
    <dbReference type="NCBI Taxonomy" id="572477"/>
    <lineage>
        <taxon>Bacteria</taxon>
        <taxon>Pseudomonadati</taxon>
        <taxon>Pseudomonadota</taxon>
        <taxon>Gammaproteobacteria</taxon>
        <taxon>Chromatiales</taxon>
        <taxon>Chromatiaceae</taxon>
        <taxon>Allochromatium</taxon>
    </lineage>
</organism>
<dbReference type="KEGG" id="alv:Alvin_1250"/>
<sequence>MTWHAPNPSIHTDTQTQMLKLSEILVANQDLESFDELIPLVQAVARSGERFFRMDVKPPYPDTPENWEDRLEAAFSGLLR</sequence>
<protein>
    <recommendedName>
        <fullName evidence="3">Sulfur relay protein DsrC</fullName>
    </recommendedName>
</protein>
<dbReference type="HOGENOM" id="CLU_195737_0_0_6"/>
<dbReference type="AlphaFoldDB" id="D3RSN0"/>
<evidence type="ECO:0008006" key="3">
    <source>
        <dbReference type="Google" id="ProtNLM"/>
    </source>
</evidence>
<keyword evidence="2" id="KW-1185">Reference proteome</keyword>